<sequence length="416" mass="47141">MVYKKTVLIILLFSAAILLINPAYAGTQSNSETLPLDKNNDLIITSDELAPEILSYLTEKYLNGNTDIQPTTDLSDATYIYANWNGKPKNVQDFKGQAVTLYRPFKKVAVLNGETLETMRSLGFDESKVSGVGKYTLEDKVFFPEYSNKANIGSVWSPDYEKIISISPDAVFIYADFMEDKSDEIQEKIQSMNPKIKIFRFDLYNPSTYLEETRLLAGVIDKENNAETLTYFYSEQTDLINSVISGIPKEKQTQIYFESWDDYKSVANGSGYNEKINLAGGVSIFEDATPEYPVVNPEEILIKNPDVVVKLIGSGKLAFGGYEDSDTAKVKEVYQAMTSRTGWQNLDAVKENRVHILSNDIFGGPEYILGTLYLSKWLYPDEFKNIEPEEIHQRYISQFQNLDFDVKKDGIFAYPL</sequence>
<dbReference type="SUPFAM" id="SSF53807">
    <property type="entry name" value="Helical backbone' metal receptor"/>
    <property type="match status" value="1"/>
</dbReference>
<evidence type="ECO:0000313" key="3">
    <source>
        <dbReference type="Proteomes" id="UP001218895"/>
    </source>
</evidence>
<dbReference type="AlphaFoldDB" id="A0AAF0FSI8"/>
<dbReference type="InterPro" id="IPR002491">
    <property type="entry name" value="ABC_transptr_periplasmic_BD"/>
</dbReference>
<feature type="domain" description="Fe/B12 periplasmic-binding" evidence="1">
    <location>
        <begin position="107"/>
        <end position="386"/>
    </location>
</feature>
<dbReference type="Gene3D" id="3.40.50.1980">
    <property type="entry name" value="Nitrogenase molybdenum iron protein domain"/>
    <property type="match status" value="2"/>
</dbReference>
<dbReference type="GeneID" id="79949292"/>
<evidence type="ECO:0000259" key="1">
    <source>
        <dbReference type="PROSITE" id="PS50983"/>
    </source>
</evidence>
<keyword evidence="3" id="KW-1185">Reference proteome</keyword>
<protein>
    <submittedName>
        <fullName evidence="2">ABC transporter substrate-binding protein</fullName>
    </submittedName>
</protein>
<accession>A0AAF0FSI8</accession>
<name>A0AAF0FSI8_9EURY</name>
<dbReference type="RefSeq" id="WP_278100175.1">
    <property type="nucleotide sequence ID" value="NZ_CP091092.1"/>
</dbReference>
<gene>
    <name evidence="2" type="ORF">L1994_02815</name>
</gene>
<dbReference type="PROSITE" id="PS50983">
    <property type="entry name" value="FE_B12_PBP"/>
    <property type="match status" value="1"/>
</dbReference>
<dbReference type="Proteomes" id="UP001218895">
    <property type="component" value="Chromosome"/>
</dbReference>
<reference evidence="2" key="1">
    <citation type="submission" date="2022-01" db="EMBL/GenBank/DDBJ databases">
        <title>Complete genome of Methanomicrobium antiquum DSM 21220.</title>
        <authorList>
            <person name="Chen S.-C."/>
            <person name="You Y.-T."/>
            <person name="Zhou Y.-Z."/>
            <person name="Lai M.-C."/>
        </authorList>
    </citation>
    <scope>NUCLEOTIDE SEQUENCE</scope>
    <source>
        <strain evidence="2">DSM 21220</strain>
    </source>
</reference>
<dbReference type="EMBL" id="CP091092">
    <property type="protein sequence ID" value="WFN37336.1"/>
    <property type="molecule type" value="Genomic_DNA"/>
</dbReference>
<dbReference type="Pfam" id="PF01497">
    <property type="entry name" value="Peripla_BP_2"/>
    <property type="match status" value="1"/>
</dbReference>
<dbReference type="PANTHER" id="PTHR30535:SF34">
    <property type="entry name" value="MOLYBDATE-BINDING PROTEIN MOLA"/>
    <property type="match status" value="1"/>
</dbReference>
<dbReference type="KEGG" id="manq:L1994_02815"/>
<evidence type="ECO:0000313" key="2">
    <source>
        <dbReference type="EMBL" id="WFN37336.1"/>
    </source>
</evidence>
<organism evidence="2 3">
    <name type="scientific">Methanomicrobium antiquum</name>
    <dbReference type="NCBI Taxonomy" id="487686"/>
    <lineage>
        <taxon>Archaea</taxon>
        <taxon>Methanobacteriati</taxon>
        <taxon>Methanobacteriota</taxon>
        <taxon>Stenosarchaea group</taxon>
        <taxon>Methanomicrobia</taxon>
        <taxon>Methanomicrobiales</taxon>
        <taxon>Methanomicrobiaceae</taxon>
        <taxon>Methanomicrobium</taxon>
    </lineage>
</organism>
<dbReference type="InterPro" id="IPR050902">
    <property type="entry name" value="ABC_Transporter_SBP"/>
</dbReference>
<proteinExistence type="predicted"/>
<dbReference type="PANTHER" id="PTHR30535">
    <property type="entry name" value="VITAMIN B12-BINDING PROTEIN"/>
    <property type="match status" value="1"/>
</dbReference>